<name>A0ABN1QJA3_9PSEU</name>
<dbReference type="Proteomes" id="UP001499967">
    <property type="component" value="Unassembled WGS sequence"/>
</dbReference>
<dbReference type="SMART" id="SM00347">
    <property type="entry name" value="HTH_MARR"/>
    <property type="match status" value="1"/>
</dbReference>
<accession>A0ABN1QJA3</accession>
<dbReference type="Pfam" id="PF12802">
    <property type="entry name" value="MarR_2"/>
    <property type="match status" value="1"/>
</dbReference>
<keyword evidence="1" id="KW-0805">Transcription regulation</keyword>
<dbReference type="InterPro" id="IPR036388">
    <property type="entry name" value="WH-like_DNA-bd_sf"/>
</dbReference>
<evidence type="ECO:0000256" key="1">
    <source>
        <dbReference type="ARBA" id="ARBA00023015"/>
    </source>
</evidence>
<keyword evidence="6" id="KW-1185">Reference proteome</keyword>
<dbReference type="PANTHER" id="PTHR33164">
    <property type="entry name" value="TRANSCRIPTIONAL REGULATOR, MARR FAMILY"/>
    <property type="match status" value="1"/>
</dbReference>
<dbReference type="InterPro" id="IPR000835">
    <property type="entry name" value="HTH_MarR-typ"/>
</dbReference>
<reference evidence="5 6" key="1">
    <citation type="journal article" date="2019" name="Int. J. Syst. Evol. Microbiol.">
        <title>The Global Catalogue of Microorganisms (GCM) 10K type strain sequencing project: providing services to taxonomists for standard genome sequencing and annotation.</title>
        <authorList>
            <consortium name="The Broad Institute Genomics Platform"/>
            <consortium name="The Broad Institute Genome Sequencing Center for Infectious Disease"/>
            <person name="Wu L."/>
            <person name="Ma J."/>
        </authorList>
    </citation>
    <scope>NUCLEOTIDE SEQUENCE [LARGE SCALE GENOMIC DNA]</scope>
    <source>
        <strain evidence="5 6">JCM 11117</strain>
    </source>
</reference>
<dbReference type="PANTHER" id="PTHR33164:SF64">
    <property type="entry name" value="TRANSCRIPTIONAL REGULATOR SLYA"/>
    <property type="match status" value="1"/>
</dbReference>
<dbReference type="InterPro" id="IPR039422">
    <property type="entry name" value="MarR/SlyA-like"/>
</dbReference>
<evidence type="ECO:0000313" key="5">
    <source>
        <dbReference type="EMBL" id="GAA0943476.1"/>
    </source>
</evidence>
<proteinExistence type="predicted"/>
<dbReference type="EMBL" id="BAAAHP010000111">
    <property type="protein sequence ID" value="GAA0943476.1"/>
    <property type="molecule type" value="Genomic_DNA"/>
</dbReference>
<evidence type="ECO:0000256" key="3">
    <source>
        <dbReference type="ARBA" id="ARBA00023163"/>
    </source>
</evidence>
<evidence type="ECO:0000256" key="2">
    <source>
        <dbReference type="ARBA" id="ARBA00023125"/>
    </source>
</evidence>
<dbReference type="Gene3D" id="1.10.10.10">
    <property type="entry name" value="Winged helix-like DNA-binding domain superfamily/Winged helix DNA-binding domain"/>
    <property type="match status" value="1"/>
</dbReference>
<protein>
    <submittedName>
        <fullName evidence="5">Helix-turn-helix domain-containing protein</fullName>
    </submittedName>
</protein>
<dbReference type="InterPro" id="IPR036390">
    <property type="entry name" value="WH_DNA-bd_sf"/>
</dbReference>
<comment type="caution">
    <text evidence="5">The sequence shown here is derived from an EMBL/GenBank/DDBJ whole genome shotgun (WGS) entry which is preliminary data.</text>
</comment>
<dbReference type="RefSeq" id="WP_343943030.1">
    <property type="nucleotide sequence ID" value="NZ_BAAAHP010000111.1"/>
</dbReference>
<dbReference type="SUPFAM" id="SSF46785">
    <property type="entry name" value="Winged helix' DNA-binding domain"/>
    <property type="match status" value="1"/>
</dbReference>
<keyword evidence="3" id="KW-0804">Transcription</keyword>
<gene>
    <name evidence="5" type="ORF">GCM10009559_40380</name>
</gene>
<feature type="domain" description="HTH marR-type" evidence="4">
    <location>
        <begin position="28"/>
        <end position="129"/>
    </location>
</feature>
<keyword evidence="2" id="KW-0238">DNA-binding</keyword>
<organism evidence="5 6">
    <name type="scientific">Pseudonocardia zijingensis</name>
    <dbReference type="NCBI Taxonomy" id="153376"/>
    <lineage>
        <taxon>Bacteria</taxon>
        <taxon>Bacillati</taxon>
        <taxon>Actinomycetota</taxon>
        <taxon>Actinomycetes</taxon>
        <taxon>Pseudonocardiales</taxon>
        <taxon>Pseudonocardiaceae</taxon>
        <taxon>Pseudonocardia</taxon>
    </lineage>
</organism>
<evidence type="ECO:0000313" key="6">
    <source>
        <dbReference type="Proteomes" id="UP001499967"/>
    </source>
</evidence>
<sequence length="161" mass="17949">MTTPDPSEQSRWHHVFLLLDAMNADIARIYTERGITGVRPRFVGPLIRLGRRGGMTIRALADSLDVTHSAMSQTVAALQRDGLVTTVSGADARTREVVLTDRARELLPLLEAEWRATEEAVAELDAEVPYALSQVAHDLEAALARRSFHDRIADRLDRREP</sequence>
<evidence type="ECO:0000259" key="4">
    <source>
        <dbReference type="SMART" id="SM00347"/>
    </source>
</evidence>